<dbReference type="OMA" id="MSDGANC"/>
<feature type="domain" description="Ciliary BBSome complex subunit 2 N-terminal" evidence="8">
    <location>
        <begin position="20"/>
        <end position="127"/>
    </location>
</feature>
<feature type="domain" description="Ciliary BBSome complex subunit 2 middle region" evidence="10">
    <location>
        <begin position="167"/>
        <end position="274"/>
    </location>
</feature>
<dbReference type="Pfam" id="PF14781">
    <property type="entry name" value="BBS2_N"/>
    <property type="match status" value="1"/>
</dbReference>
<reference evidence="14 15" key="1">
    <citation type="journal article" date="2018" name="Nat. Ecol. Evol.">
        <title>Genomic signatures of mitonuclear coevolution across populations of Tigriopus californicus.</title>
        <authorList>
            <person name="Barreto F.S."/>
            <person name="Watson E.T."/>
            <person name="Lima T.G."/>
            <person name="Willett C.S."/>
            <person name="Edmands S."/>
            <person name="Li W."/>
            <person name="Burton R.S."/>
        </authorList>
    </citation>
    <scope>NUCLEOTIDE SEQUENCE [LARGE SCALE GENOMIC DNA]</scope>
    <source>
        <strain evidence="14 15">San Diego</strain>
    </source>
</reference>
<protein>
    <recommendedName>
        <fullName evidence="7">Bardet-Biedl syndrome 2 protein homolog</fullName>
    </recommendedName>
</protein>
<evidence type="ECO:0000256" key="4">
    <source>
        <dbReference type="ARBA" id="ARBA00023069"/>
    </source>
</evidence>
<dbReference type="GO" id="GO:0016020">
    <property type="term" value="C:membrane"/>
    <property type="evidence" value="ECO:0007669"/>
    <property type="project" value="TreeGrafter"/>
</dbReference>
<dbReference type="Pfam" id="PF23353">
    <property type="entry name" value="BBS2_hp"/>
    <property type="match status" value="1"/>
</dbReference>
<dbReference type="Pfam" id="PF23350">
    <property type="entry name" value="BBS2_pf"/>
    <property type="match status" value="1"/>
</dbReference>
<evidence type="ECO:0000259" key="11">
    <source>
        <dbReference type="Pfam" id="PF23350"/>
    </source>
</evidence>
<dbReference type="InterPro" id="IPR055380">
    <property type="entry name" value="BBS2_hp_dom"/>
</dbReference>
<dbReference type="Proteomes" id="UP000318571">
    <property type="component" value="Chromosome 9"/>
</dbReference>
<dbReference type="GO" id="GO:0034464">
    <property type="term" value="C:BBSome"/>
    <property type="evidence" value="ECO:0007669"/>
    <property type="project" value="UniProtKB-UniRule"/>
</dbReference>
<dbReference type="InterPro" id="IPR029333">
    <property type="entry name" value="BBS2_GAE_dom"/>
</dbReference>
<dbReference type="GO" id="GO:0031514">
    <property type="term" value="C:motile cilium"/>
    <property type="evidence" value="ECO:0007669"/>
    <property type="project" value="TreeGrafter"/>
</dbReference>
<dbReference type="SUPFAM" id="SSF50978">
    <property type="entry name" value="WD40 repeat-like"/>
    <property type="match status" value="1"/>
</dbReference>
<gene>
    <name evidence="14" type="ORF">TCAL_02814</name>
</gene>
<dbReference type="GO" id="GO:0036064">
    <property type="term" value="C:ciliary basal body"/>
    <property type="evidence" value="ECO:0007669"/>
    <property type="project" value="TreeGrafter"/>
</dbReference>
<dbReference type="PIRSF" id="PIRSF013684">
    <property type="entry name" value="BBS2"/>
    <property type="match status" value="1"/>
</dbReference>
<comment type="subcellular location">
    <subcellularLocation>
        <location evidence="1">Cell projection</location>
        <location evidence="1">Cilium</location>
    </subcellularLocation>
    <subcellularLocation>
        <location evidence="2">Cytoplasm</location>
        <location evidence="2">Cytoskeleton</location>
    </subcellularLocation>
</comment>
<feature type="domain" description="BBS2 hairpin" evidence="13">
    <location>
        <begin position="600"/>
        <end position="697"/>
    </location>
</feature>
<evidence type="ECO:0000313" key="15">
    <source>
        <dbReference type="Proteomes" id="UP000318571"/>
    </source>
</evidence>
<dbReference type="Pfam" id="PF14783">
    <property type="entry name" value="BBS2_Mid"/>
    <property type="match status" value="1"/>
</dbReference>
<evidence type="ECO:0000256" key="1">
    <source>
        <dbReference type="ARBA" id="ARBA00004138"/>
    </source>
</evidence>
<evidence type="ECO:0000259" key="10">
    <source>
        <dbReference type="Pfam" id="PF14783"/>
    </source>
</evidence>
<keyword evidence="6 7" id="KW-0966">Cell projection</keyword>
<dbReference type="InterPro" id="IPR036322">
    <property type="entry name" value="WD40_repeat_dom_sf"/>
</dbReference>
<dbReference type="FunFam" id="2.130.10.10:FF:000967">
    <property type="entry name" value="Bardet-Biedl syndrome 2 protein homolog"/>
    <property type="match status" value="1"/>
</dbReference>
<comment type="caution">
    <text evidence="14">The sequence shown here is derived from an EMBL/GenBank/DDBJ whole genome shotgun (WGS) entry which is preliminary data.</text>
</comment>
<feature type="domain" description="BBS2 C-terminal helix bundle" evidence="12">
    <location>
        <begin position="702"/>
        <end position="728"/>
    </location>
</feature>
<feature type="domain" description="BBS2 platform" evidence="11">
    <location>
        <begin position="497"/>
        <end position="588"/>
    </location>
</feature>
<evidence type="ECO:0000256" key="3">
    <source>
        <dbReference type="ARBA" id="ARBA00022490"/>
    </source>
</evidence>
<sequence>MFVPVFTLNLNQKILPGRVAIGEFDGRHPCLAAATTAEKVFIHNPHRVKHANIGRMEANKNNQEMSFLNIQQRVTALATGKLKAVDSDEGDALVVGTPTNLLAYDVDKNADLFYKDVPDGVNVIAVGNIGDEDSKPLAIVGGNCSLQGFDHEGNDPFWTVTGDNVSALTLMDFNNNGRKELIVGSEDFEVRIFSQDEILTEITETEAVTALVPVQDGRFGYALANGTVGVYEKTTRWWRIKSKNSASAIFSYDLDGDGVKELITGWSNGKLDARNDRSGEVVFKDNFNHSIAGLVEGDYRLDGKMELIACGSEGEIRGYLPSNAEVRRGAMDMNMEQESLRELAQRKNTLLLELNNYAQNKRISVGGASNLGGVLPSARGMSTNDLGIIPAQTQLSTSLAINLGTDTRPPHVEVSLSTSNETVIRGILIFAEGIFEGECHVLHPKDPTTSIHVPIFPAKDIPIDLHIKAFVGHKGSQQFHVFELTRQLPRFSMYCRLLEPSSEPLPPSWVEFKINERSARVALWLNQNFLMGDDLEAPADGKLDISFSSLRKKDQELHFHMEADGTVRILCDNMDLCGDLIQSLAEYLAVDDLRSNCDFPIELKKLESLIESAEELQSVRQRLSAEMADNSGMIRTLIVRAEDSRLMLDMKTMKNWYTQLNDINRDMIAGYKIRCNNHQELMESLKKVNQIIQKAGKLRVGKSKANLVSESRNAIKENNVELLIKVIKTGDT</sequence>
<evidence type="ECO:0000256" key="7">
    <source>
        <dbReference type="PIRNR" id="PIRNR013684"/>
    </source>
</evidence>
<dbReference type="Pfam" id="PF23351">
    <property type="entry name" value="BBS2_CtH"/>
    <property type="match status" value="1"/>
</dbReference>
<evidence type="ECO:0000259" key="12">
    <source>
        <dbReference type="Pfam" id="PF23351"/>
    </source>
</evidence>
<dbReference type="Pfam" id="PF14782">
    <property type="entry name" value="BBS2_GAE"/>
    <property type="match status" value="1"/>
</dbReference>
<dbReference type="GO" id="GO:1905515">
    <property type="term" value="P:non-motile cilium assembly"/>
    <property type="evidence" value="ECO:0007669"/>
    <property type="project" value="InterPro"/>
</dbReference>
<keyword evidence="4 7" id="KW-0969">Cilium</keyword>
<evidence type="ECO:0000313" key="14">
    <source>
        <dbReference type="EMBL" id="TRY70446.1"/>
    </source>
</evidence>
<keyword evidence="15" id="KW-1185">Reference proteome</keyword>
<evidence type="ECO:0000256" key="6">
    <source>
        <dbReference type="ARBA" id="ARBA00023273"/>
    </source>
</evidence>
<evidence type="ECO:0000256" key="2">
    <source>
        <dbReference type="ARBA" id="ARBA00004245"/>
    </source>
</evidence>
<dbReference type="EMBL" id="VCGU01000009">
    <property type="protein sequence ID" value="TRY70446.1"/>
    <property type="molecule type" value="Genomic_DNA"/>
</dbReference>
<name>A0A553NYD7_TIGCA</name>
<dbReference type="GO" id="GO:0043005">
    <property type="term" value="C:neuron projection"/>
    <property type="evidence" value="ECO:0007669"/>
    <property type="project" value="TreeGrafter"/>
</dbReference>
<keyword evidence="3 7" id="KW-0963">Cytoplasm</keyword>
<dbReference type="OrthoDB" id="2120021at2759"/>
<dbReference type="PANTHER" id="PTHR32465:SF0">
    <property type="entry name" value="BARDET-BIEDL SYNDROME 2 PROTEIN"/>
    <property type="match status" value="1"/>
</dbReference>
<dbReference type="InterPro" id="IPR055381">
    <property type="entry name" value="BBS2_CtH_dom"/>
</dbReference>
<accession>A0A553NYD7</accession>
<dbReference type="InterPro" id="IPR029430">
    <property type="entry name" value="BBS2_N"/>
</dbReference>
<evidence type="ECO:0000259" key="8">
    <source>
        <dbReference type="Pfam" id="PF14781"/>
    </source>
</evidence>
<dbReference type="InterPro" id="IPR029429">
    <property type="entry name" value="BBS2_Mid"/>
</dbReference>
<evidence type="ECO:0000259" key="13">
    <source>
        <dbReference type="Pfam" id="PF23353"/>
    </source>
</evidence>
<dbReference type="InterPro" id="IPR016616">
    <property type="entry name" value="Bardet-Biedl_syndrome_2_prot"/>
</dbReference>
<dbReference type="STRING" id="6832.A0A553NYD7"/>
<keyword evidence="5 7" id="KW-0206">Cytoskeleton</keyword>
<dbReference type="PANTHER" id="PTHR32465">
    <property type="entry name" value="BARDET-BIEDL SYNDROME 2 PROTEIN"/>
    <property type="match status" value="1"/>
</dbReference>
<evidence type="ECO:0000256" key="5">
    <source>
        <dbReference type="ARBA" id="ARBA00023212"/>
    </source>
</evidence>
<dbReference type="AlphaFoldDB" id="A0A553NYD7"/>
<dbReference type="InterPro" id="IPR055379">
    <property type="entry name" value="BBS2_pf_dom"/>
</dbReference>
<organism evidence="14 15">
    <name type="scientific">Tigriopus californicus</name>
    <name type="common">Marine copepod</name>
    <dbReference type="NCBI Taxonomy" id="6832"/>
    <lineage>
        <taxon>Eukaryota</taxon>
        <taxon>Metazoa</taxon>
        <taxon>Ecdysozoa</taxon>
        <taxon>Arthropoda</taxon>
        <taxon>Crustacea</taxon>
        <taxon>Multicrustacea</taxon>
        <taxon>Hexanauplia</taxon>
        <taxon>Copepoda</taxon>
        <taxon>Harpacticoida</taxon>
        <taxon>Harpacticidae</taxon>
        <taxon>Tigriopus</taxon>
    </lineage>
</organism>
<evidence type="ECO:0000259" key="9">
    <source>
        <dbReference type="Pfam" id="PF14782"/>
    </source>
</evidence>
<feature type="domain" description="BBS2 GAE" evidence="9">
    <location>
        <begin position="410"/>
        <end position="491"/>
    </location>
</feature>
<proteinExistence type="predicted"/>